<organism evidence="3 4">
    <name type="scientific">Natrinema hispanicum</name>
    <dbReference type="NCBI Taxonomy" id="392421"/>
    <lineage>
        <taxon>Archaea</taxon>
        <taxon>Methanobacteriati</taxon>
        <taxon>Methanobacteriota</taxon>
        <taxon>Stenosarchaea group</taxon>
        <taxon>Halobacteria</taxon>
        <taxon>Halobacteriales</taxon>
        <taxon>Natrialbaceae</taxon>
        <taxon>Natrinema</taxon>
    </lineage>
</organism>
<dbReference type="RefSeq" id="WP_092930267.1">
    <property type="nucleotide sequence ID" value="NZ_FMZP01000018.1"/>
</dbReference>
<dbReference type="EMBL" id="FMZP01000018">
    <property type="protein sequence ID" value="SDD30915.1"/>
    <property type="molecule type" value="Genomic_DNA"/>
</dbReference>
<proteinExistence type="predicted"/>
<feature type="transmembrane region" description="Helical" evidence="1">
    <location>
        <begin position="97"/>
        <end position="116"/>
    </location>
</feature>
<dbReference type="OrthoDB" id="178106at2157"/>
<dbReference type="Proteomes" id="UP000199320">
    <property type="component" value="Unassembled WGS sequence"/>
</dbReference>
<name>A0A1I0AYD7_9EURY</name>
<evidence type="ECO:0000313" key="2">
    <source>
        <dbReference type="EMBL" id="SDD30915.1"/>
    </source>
</evidence>
<reference evidence="4 5" key="2">
    <citation type="submission" date="2016-10" db="EMBL/GenBank/DDBJ databases">
        <authorList>
            <person name="Varghese N."/>
            <person name="Submissions S."/>
        </authorList>
    </citation>
    <scope>NUCLEOTIDE SEQUENCE [LARGE SCALE GENOMIC DNA]</scope>
    <source>
        <strain evidence="2 5">CDM_1</strain>
        <strain evidence="4">CDM_6</strain>
    </source>
</reference>
<keyword evidence="4" id="KW-1185">Reference proteome</keyword>
<dbReference type="STRING" id="392421.SAMN04488694_10341"/>
<dbReference type="AlphaFoldDB" id="A0A1I0AYD7"/>
<feature type="transmembrane region" description="Helical" evidence="1">
    <location>
        <begin position="72"/>
        <end position="91"/>
    </location>
</feature>
<keyword evidence="1" id="KW-1133">Transmembrane helix</keyword>
<gene>
    <name evidence="3" type="ORF">SAMN04488694_10341</name>
    <name evidence="2" type="ORF">SAMN05192552_101826</name>
</gene>
<reference evidence="3" key="1">
    <citation type="submission" date="2016-10" db="EMBL/GenBank/DDBJ databases">
        <authorList>
            <person name="de Groot N.N."/>
        </authorList>
    </citation>
    <scope>NUCLEOTIDE SEQUENCE [LARGE SCALE GENOMIC DNA]</scope>
    <source>
        <strain evidence="3">CDM_6</strain>
    </source>
</reference>
<evidence type="ECO:0000313" key="3">
    <source>
        <dbReference type="EMBL" id="SES99455.1"/>
    </source>
</evidence>
<feature type="transmembrane region" description="Helical" evidence="1">
    <location>
        <begin position="7"/>
        <end position="25"/>
    </location>
</feature>
<keyword evidence="1" id="KW-0472">Membrane</keyword>
<evidence type="ECO:0000313" key="4">
    <source>
        <dbReference type="Proteomes" id="UP000199320"/>
    </source>
</evidence>
<accession>A0A1I0AYD7</accession>
<protein>
    <submittedName>
        <fullName evidence="3">Uncharacterized protein</fullName>
    </submittedName>
</protein>
<dbReference type="Proteomes" id="UP000324021">
    <property type="component" value="Unassembled WGS sequence"/>
</dbReference>
<feature type="transmembrane region" description="Helical" evidence="1">
    <location>
        <begin position="45"/>
        <end position="65"/>
    </location>
</feature>
<evidence type="ECO:0000313" key="5">
    <source>
        <dbReference type="Proteomes" id="UP000324021"/>
    </source>
</evidence>
<dbReference type="EMBL" id="FOIC01000003">
    <property type="protein sequence ID" value="SES99455.1"/>
    <property type="molecule type" value="Genomic_DNA"/>
</dbReference>
<keyword evidence="1" id="KW-0812">Transmembrane</keyword>
<evidence type="ECO:0000256" key="1">
    <source>
        <dbReference type="SAM" id="Phobius"/>
    </source>
</evidence>
<sequence length="134" mass="14053">MSSRLREIGIGAIVVFAAGFVLWPPDELFWQWWTVLPEAAQTESLVLVLLTVLAGAVGIAATALSGIRPSNLAIGGLVAYAVGMALISLSMSPESPVHLLLYGYILVVVLLGAGGWSRIRTADETDSADATDTT</sequence>